<dbReference type="EMBL" id="GL732585">
    <property type="protein sequence ID" value="EFX74091.1"/>
    <property type="molecule type" value="Genomic_DNA"/>
</dbReference>
<dbReference type="InParanoid" id="E9H228"/>
<dbReference type="GO" id="GO:0051205">
    <property type="term" value="P:protein insertion into membrane"/>
    <property type="evidence" value="ECO:0000318"/>
    <property type="project" value="GO_Central"/>
</dbReference>
<keyword evidence="7" id="KW-0472">Membrane</keyword>
<dbReference type="KEGG" id="dpx:DAPPUDRAFT_307417"/>
<evidence type="ECO:0000313" key="10">
    <source>
        <dbReference type="Proteomes" id="UP000000305"/>
    </source>
</evidence>
<dbReference type="Pfam" id="PF13695">
    <property type="entry name" value="Zn_ribbon_3CxxC"/>
    <property type="match status" value="1"/>
</dbReference>
<evidence type="ECO:0000256" key="1">
    <source>
        <dbReference type="ARBA" id="ARBA00004167"/>
    </source>
</evidence>
<sequence length="308" mass="35024">MIIYPAPTTVFNYNSSYCASPMGKYLPIEIMYDGRMGYGCCWGPNEFPWTPYCIVDSPMTPTTYCMYDVSSINSTLSELSISSSEGDCCCSPESFVSSTPSSNSHKKVSRVDQQDAENIWRFPKTAPPPIPLPGWNPLPYGLERFWKNSFLWLFIELYENNHLWTLKPVEKPPIEDGKGTPWQTVIHSAKVRFNCEMANHGWTSMQGRVVFWFRILYGIESGFVRGEVLFKLYGQKCERCTSGAFETALWYPEEIANAMWNLYSKVAEKFYGRPVDKVVRGLRGGKPRTPHKPELCQSCSDGLPCGKP</sequence>
<evidence type="ECO:0000256" key="5">
    <source>
        <dbReference type="ARBA" id="ARBA00022833"/>
    </source>
</evidence>
<keyword evidence="10" id="KW-1185">Reference proteome</keyword>
<proteinExistence type="predicted"/>
<comment type="subcellular location">
    <subcellularLocation>
        <location evidence="1">Membrane</location>
        <topology evidence="1">Single-pass membrane protein</topology>
    </subcellularLocation>
</comment>
<keyword evidence="3" id="KW-0479">Metal-binding</keyword>
<protein>
    <recommendedName>
        <fullName evidence="8">3CxxC-type domain-containing protein</fullName>
    </recommendedName>
</protein>
<dbReference type="OrthoDB" id="8121437at2759"/>
<dbReference type="HOGENOM" id="CLU_903886_0_0_1"/>
<dbReference type="GO" id="GO:0008270">
    <property type="term" value="F:zinc ion binding"/>
    <property type="evidence" value="ECO:0007669"/>
    <property type="project" value="UniProtKB-KW"/>
</dbReference>
<evidence type="ECO:0000259" key="8">
    <source>
        <dbReference type="SMART" id="SM01328"/>
    </source>
</evidence>
<organism evidence="9 10">
    <name type="scientific">Daphnia pulex</name>
    <name type="common">Water flea</name>
    <dbReference type="NCBI Taxonomy" id="6669"/>
    <lineage>
        <taxon>Eukaryota</taxon>
        <taxon>Metazoa</taxon>
        <taxon>Ecdysozoa</taxon>
        <taxon>Arthropoda</taxon>
        <taxon>Crustacea</taxon>
        <taxon>Branchiopoda</taxon>
        <taxon>Diplostraca</taxon>
        <taxon>Cladocera</taxon>
        <taxon>Anomopoda</taxon>
        <taxon>Daphniidae</taxon>
        <taxon>Daphnia</taxon>
    </lineage>
</organism>
<dbReference type="PANTHER" id="PTHR14402">
    <property type="entry name" value="RECEPTOR TRANSPORTING PROTEIN"/>
    <property type="match status" value="1"/>
</dbReference>
<dbReference type="InterPro" id="IPR027377">
    <property type="entry name" value="ZAR1/RTP1-5-like_Znf-3CxxC"/>
</dbReference>
<evidence type="ECO:0000313" key="9">
    <source>
        <dbReference type="EMBL" id="EFX74091.1"/>
    </source>
</evidence>
<evidence type="ECO:0000256" key="2">
    <source>
        <dbReference type="ARBA" id="ARBA00022692"/>
    </source>
</evidence>
<dbReference type="SMART" id="SM01328">
    <property type="entry name" value="zf-3CxxC"/>
    <property type="match status" value="1"/>
</dbReference>
<dbReference type="GO" id="GO:0006612">
    <property type="term" value="P:protein targeting to membrane"/>
    <property type="evidence" value="ECO:0000318"/>
    <property type="project" value="GO_Central"/>
</dbReference>
<dbReference type="PANTHER" id="PTHR14402:SF10">
    <property type="entry name" value="3CXXC-TYPE DOMAIN-CONTAINING PROTEIN"/>
    <property type="match status" value="1"/>
</dbReference>
<reference evidence="9 10" key="1">
    <citation type="journal article" date="2011" name="Science">
        <title>The ecoresponsive genome of Daphnia pulex.</title>
        <authorList>
            <person name="Colbourne J.K."/>
            <person name="Pfrender M.E."/>
            <person name="Gilbert D."/>
            <person name="Thomas W.K."/>
            <person name="Tucker A."/>
            <person name="Oakley T.H."/>
            <person name="Tokishita S."/>
            <person name="Aerts A."/>
            <person name="Arnold G.J."/>
            <person name="Basu M.K."/>
            <person name="Bauer D.J."/>
            <person name="Caceres C.E."/>
            <person name="Carmel L."/>
            <person name="Casola C."/>
            <person name="Choi J.H."/>
            <person name="Detter J.C."/>
            <person name="Dong Q."/>
            <person name="Dusheyko S."/>
            <person name="Eads B.D."/>
            <person name="Frohlich T."/>
            <person name="Geiler-Samerotte K.A."/>
            <person name="Gerlach D."/>
            <person name="Hatcher P."/>
            <person name="Jogdeo S."/>
            <person name="Krijgsveld J."/>
            <person name="Kriventseva E.V."/>
            <person name="Kultz D."/>
            <person name="Laforsch C."/>
            <person name="Lindquist E."/>
            <person name="Lopez J."/>
            <person name="Manak J.R."/>
            <person name="Muller J."/>
            <person name="Pangilinan J."/>
            <person name="Patwardhan R.P."/>
            <person name="Pitluck S."/>
            <person name="Pritham E.J."/>
            <person name="Rechtsteiner A."/>
            <person name="Rho M."/>
            <person name="Rogozin I.B."/>
            <person name="Sakarya O."/>
            <person name="Salamov A."/>
            <person name="Schaack S."/>
            <person name="Shapiro H."/>
            <person name="Shiga Y."/>
            <person name="Skalitzky C."/>
            <person name="Smith Z."/>
            <person name="Souvorov A."/>
            <person name="Sung W."/>
            <person name="Tang Z."/>
            <person name="Tsuchiya D."/>
            <person name="Tu H."/>
            <person name="Vos H."/>
            <person name="Wang M."/>
            <person name="Wolf Y.I."/>
            <person name="Yamagata H."/>
            <person name="Yamada T."/>
            <person name="Ye Y."/>
            <person name="Shaw J.R."/>
            <person name="Andrews J."/>
            <person name="Crease T.J."/>
            <person name="Tang H."/>
            <person name="Lucas S.M."/>
            <person name="Robertson H.M."/>
            <person name="Bork P."/>
            <person name="Koonin E.V."/>
            <person name="Zdobnov E.M."/>
            <person name="Grigoriev I.V."/>
            <person name="Lynch M."/>
            <person name="Boore J.L."/>
        </authorList>
    </citation>
    <scope>NUCLEOTIDE SEQUENCE [LARGE SCALE GENOMIC DNA]</scope>
</reference>
<keyword evidence="6" id="KW-1133">Transmembrane helix</keyword>
<feature type="domain" description="3CxxC-type" evidence="8">
    <location>
        <begin position="188"/>
        <end position="302"/>
    </location>
</feature>
<keyword evidence="5" id="KW-0862">Zinc</keyword>
<evidence type="ECO:0000256" key="7">
    <source>
        <dbReference type="ARBA" id="ARBA00023136"/>
    </source>
</evidence>
<dbReference type="eggNOG" id="ENOG502S085">
    <property type="taxonomic scope" value="Eukaryota"/>
</dbReference>
<accession>E9H228</accession>
<gene>
    <name evidence="9" type="ORF">DAPPUDRAFT_307417</name>
</gene>
<evidence type="ECO:0000256" key="6">
    <source>
        <dbReference type="ARBA" id="ARBA00022989"/>
    </source>
</evidence>
<dbReference type="GO" id="GO:0031849">
    <property type="term" value="F:olfactory receptor binding"/>
    <property type="evidence" value="ECO:0000318"/>
    <property type="project" value="GO_Central"/>
</dbReference>
<keyword evidence="2" id="KW-0812">Transmembrane</keyword>
<dbReference type="AlphaFoldDB" id="E9H228"/>
<dbReference type="Proteomes" id="UP000000305">
    <property type="component" value="Unassembled WGS sequence"/>
</dbReference>
<keyword evidence="4" id="KW-0863">Zinc-finger</keyword>
<dbReference type="InterPro" id="IPR026096">
    <property type="entry name" value="R-trans_p"/>
</dbReference>
<name>E9H228_DAPPU</name>
<evidence type="ECO:0000256" key="4">
    <source>
        <dbReference type="ARBA" id="ARBA00022771"/>
    </source>
</evidence>
<evidence type="ECO:0000256" key="3">
    <source>
        <dbReference type="ARBA" id="ARBA00022723"/>
    </source>
</evidence>
<dbReference type="GO" id="GO:0016020">
    <property type="term" value="C:membrane"/>
    <property type="evidence" value="ECO:0007669"/>
    <property type="project" value="UniProtKB-SubCell"/>
</dbReference>